<dbReference type="Gene3D" id="1.10.1760.20">
    <property type="match status" value="1"/>
</dbReference>
<feature type="transmembrane region" description="Helical" evidence="3">
    <location>
        <begin position="45"/>
        <end position="62"/>
    </location>
</feature>
<keyword evidence="1 3" id="KW-0812">Transmembrane</keyword>
<accession>A0A220MBV5</accession>
<name>A0A220MBV5_9BACL</name>
<dbReference type="Pfam" id="PF07155">
    <property type="entry name" value="ECF-ribofla_trS"/>
    <property type="match status" value="1"/>
</dbReference>
<keyword evidence="3" id="KW-0472">Membrane</keyword>
<proteinExistence type="predicted"/>
<gene>
    <name evidence="4" type="ORF">BP422_02250</name>
</gene>
<dbReference type="EMBL" id="CP018145">
    <property type="protein sequence ID" value="ASJ52467.1"/>
    <property type="molecule type" value="Genomic_DNA"/>
</dbReference>
<evidence type="ECO:0000256" key="1">
    <source>
        <dbReference type="ARBA" id="ARBA00022692"/>
    </source>
</evidence>
<evidence type="ECO:0000256" key="2">
    <source>
        <dbReference type="ARBA" id="ARBA00022989"/>
    </source>
</evidence>
<dbReference type="PANTHER" id="PTHR37815">
    <property type="entry name" value="UPF0397 PROTEIN BC_2624-RELATED"/>
    <property type="match status" value="1"/>
</dbReference>
<organism evidence="4 5">
    <name type="scientific">Brevibacillus formosus</name>
    <dbReference type="NCBI Taxonomy" id="54913"/>
    <lineage>
        <taxon>Bacteria</taxon>
        <taxon>Bacillati</taxon>
        <taxon>Bacillota</taxon>
        <taxon>Bacilli</taxon>
        <taxon>Bacillales</taxon>
        <taxon>Paenibacillaceae</taxon>
        <taxon>Brevibacillus</taxon>
    </lineage>
</organism>
<evidence type="ECO:0000313" key="4">
    <source>
        <dbReference type="EMBL" id="ASJ52467.1"/>
    </source>
</evidence>
<sequence>MDSTFSARKASKTKILVINALFIAFTLAATMFINLRLPIMGNGGLIHLGNVPLLIAAFVYGRKTGAIAGAFGMGFFDLISGWTAWAPFTFVIVGAMGYVAGLIAEKVPGNRVFVYALAVVAALVIKIVGYYFVEVILYGNWIQPFGSIPGNVLQVVVAAVIVIPLVGRLKKIVGQG</sequence>
<dbReference type="InterPro" id="IPR009825">
    <property type="entry name" value="ECF_substrate-spec-like"/>
</dbReference>
<dbReference type="KEGG" id="bfm:BP422_02250"/>
<dbReference type="AlphaFoldDB" id="A0A220MBV5"/>
<evidence type="ECO:0000256" key="3">
    <source>
        <dbReference type="SAM" id="Phobius"/>
    </source>
</evidence>
<reference evidence="4 5" key="1">
    <citation type="submission" date="2016-11" db="EMBL/GenBank/DDBJ databases">
        <authorList>
            <person name="Jaros S."/>
            <person name="Januszkiewicz K."/>
            <person name="Wedrychowicz H."/>
        </authorList>
    </citation>
    <scope>NUCLEOTIDE SEQUENCE [LARGE SCALE GENOMIC DNA]</scope>
    <source>
        <strain evidence="4 5">NF2</strain>
    </source>
</reference>
<feature type="transmembrane region" description="Helical" evidence="3">
    <location>
        <begin position="15"/>
        <end position="33"/>
    </location>
</feature>
<feature type="transmembrane region" description="Helical" evidence="3">
    <location>
        <begin position="145"/>
        <end position="166"/>
    </location>
</feature>
<dbReference type="GO" id="GO:0016020">
    <property type="term" value="C:membrane"/>
    <property type="evidence" value="ECO:0007669"/>
    <property type="project" value="InterPro"/>
</dbReference>
<keyword evidence="2 3" id="KW-1133">Transmembrane helix</keyword>
<evidence type="ECO:0000313" key="5">
    <source>
        <dbReference type="Proteomes" id="UP000197781"/>
    </source>
</evidence>
<feature type="transmembrane region" description="Helical" evidence="3">
    <location>
        <begin position="112"/>
        <end position="133"/>
    </location>
</feature>
<protein>
    <submittedName>
        <fullName evidence="4">ECF transporter S component</fullName>
    </submittedName>
</protein>
<dbReference type="RefSeq" id="WP_088906369.1">
    <property type="nucleotide sequence ID" value="NZ_CP018145.1"/>
</dbReference>
<dbReference type="Proteomes" id="UP000197781">
    <property type="component" value="Chromosome"/>
</dbReference>
<dbReference type="PANTHER" id="PTHR37815:SF3">
    <property type="entry name" value="UPF0397 PROTEIN SPR0429"/>
    <property type="match status" value="1"/>
</dbReference>
<feature type="transmembrane region" description="Helical" evidence="3">
    <location>
        <begin position="82"/>
        <end position="100"/>
    </location>
</feature>